<sequence length="292" mass="32772">MTLNTQREKEPLRRRGSTPIPPSVSTQPERPAPTRSHPPLGQSASYHPGDKSLHYRAHWSSDSDDDSQSESECVYRVVLLGDHGVGKTSLAGIFAGITEKDEHPGGDIYERTMTVDGEETTLILMDTWESDKLGDPACHDDCLKVGSAYVIVYSVTDRSSFDSAAELRITLRRARQAENLPIILVGNKSDLVRAREVAVEEGRACAVVFDCKFIETSASLQHNVSELFEGVVRQIRLRRESTDLTRHRNSIYKRKESLTKKARRFLDRLVARNNQRMAVKVRSKSCHDLAVL</sequence>
<reference evidence="6" key="1">
    <citation type="submission" date="2025-08" db="UniProtKB">
        <authorList>
            <consortium name="Ensembl"/>
        </authorList>
    </citation>
    <scope>IDENTIFICATION</scope>
</reference>
<dbReference type="InterPro" id="IPR017358">
    <property type="entry name" value="RGK"/>
</dbReference>
<organism evidence="6 7">
    <name type="scientific">Cyprinodon variegatus</name>
    <name type="common">Sheepshead minnow</name>
    <dbReference type="NCBI Taxonomy" id="28743"/>
    <lineage>
        <taxon>Eukaryota</taxon>
        <taxon>Metazoa</taxon>
        <taxon>Chordata</taxon>
        <taxon>Craniata</taxon>
        <taxon>Vertebrata</taxon>
        <taxon>Euteleostomi</taxon>
        <taxon>Actinopterygii</taxon>
        <taxon>Neopterygii</taxon>
        <taxon>Teleostei</taxon>
        <taxon>Neoteleostei</taxon>
        <taxon>Acanthomorphata</taxon>
        <taxon>Ovalentaria</taxon>
        <taxon>Atherinomorphae</taxon>
        <taxon>Cyprinodontiformes</taxon>
        <taxon>Cyprinodontidae</taxon>
        <taxon>Cyprinodon</taxon>
    </lineage>
</organism>
<evidence type="ECO:0000256" key="1">
    <source>
        <dbReference type="ARBA" id="ARBA00008846"/>
    </source>
</evidence>
<dbReference type="InterPro" id="IPR027417">
    <property type="entry name" value="P-loop_NTPase"/>
</dbReference>
<dbReference type="FunFam" id="3.40.50.300:FF:000311">
    <property type="entry name" value="GTP-binding protein RAD"/>
    <property type="match status" value="1"/>
</dbReference>
<dbReference type="GO" id="GO:0005246">
    <property type="term" value="F:calcium channel regulator activity"/>
    <property type="evidence" value="ECO:0007669"/>
    <property type="project" value="TreeGrafter"/>
</dbReference>
<dbReference type="InterPro" id="IPR001806">
    <property type="entry name" value="Small_GTPase"/>
</dbReference>
<dbReference type="InterPro" id="IPR051641">
    <property type="entry name" value="RGK_GTP-binding_reg"/>
</dbReference>
<protein>
    <recommendedName>
        <fullName evidence="4">GTP-binding protein</fullName>
    </recommendedName>
</protein>
<dbReference type="GeneTree" id="ENSGT00940000160613"/>
<feature type="region of interest" description="Disordered" evidence="5">
    <location>
        <begin position="1"/>
        <end position="68"/>
    </location>
</feature>
<name>A0A3Q2DN26_CYPVA</name>
<reference evidence="6" key="2">
    <citation type="submission" date="2025-09" db="UniProtKB">
        <authorList>
            <consortium name="Ensembl"/>
        </authorList>
    </citation>
    <scope>IDENTIFICATION</scope>
</reference>
<dbReference type="Proteomes" id="UP000265020">
    <property type="component" value="Unassembled WGS sequence"/>
</dbReference>
<accession>A0A3Q2DN26</accession>
<dbReference type="PROSITE" id="PS51421">
    <property type="entry name" value="RAS"/>
    <property type="match status" value="1"/>
</dbReference>
<comment type="similarity">
    <text evidence="1 4">Belongs to the small GTPase superfamily. RGK family.</text>
</comment>
<dbReference type="PROSITE" id="PS51419">
    <property type="entry name" value="RAB"/>
    <property type="match status" value="1"/>
</dbReference>
<keyword evidence="4" id="KW-0112">Calmodulin-binding</keyword>
<dbReference type="SMART" id="SM00174">
    <property type="entry name" value="RHO"/>
    <property type="match status" value="1"/>
</dbReference>
<keyword evidence="7" id="KW-1185">Reference proteome</keyword>
<evidence type="ECO:0000256" key="5">
    <source>
        <dbReference type="SAM" id="MobiDB-lite"/>
    </source>
</evidence>
<dbReference type="PRINTS" id="PR00449">
    <property type="entry name" value="RASTRNSFRMNG"/>
</dbReference>
<dbReference type="GO" id="GO:0003924">
    <property type="term" value="F:GTPase activity"/>
    <property type="evidence" value="ECO:0007669"/>
    <property type="project" value="UniProtKB-UniRule"/>
</dbReference>
<dbReference type="Gene3D" id="3.40.50.300">
    <property type="entry name" value="P-loop containing nucleotide triphosphate hydrolases"/>
    <property type="match status" value="1"/>
</dbReference>
<dbReference type="SUPFAM" id="SSF52540">
    <property type="entry name" value="P-loop containing nucleoside triphosphate hydrolases"/>
    <property type="match status" value="1"/>
</dbReference>
<dbReference type="Ensembl" id="ENSCVAT00000012577.1">
    <property type="protein sequence ID" value="ENSCVAP00000021126.1"/>
    <property type="gene ID" value="ENSCVAG00000002994.1"/>
</dbReference>
<dbReference type="GO" id="GO:0005525">
    <property type="term" value="F:GTP binding"/>
    <property type="evidence" value="ECO:0007669"/>
    <property type="project" value="UniProtKB-UniRule"/>
</dbReference>
<dbReference type="Pfam" id="PF00071">
    <property type="entry name" value="Ras"/>
    <property type="match status" value="1"/>
</dbReference>
<dbReference type="AlphaFoldDB" id="A0A3Q2DN26"/>
<keyword evidence="4" id="KW-0342">GTP-binding</keyword>
<keyword evidence="3 4" id="KW-0547">Nucleotide-binding</keyword>
<evidence type="ECO:0000256" key="3">
    <source>
        <dbReference type="ARBA" id="ARBA00022741"/>
    </source>
</evidence>
<feature type="compositionally biased region" description="Basic and acidic residues" evidence="5">
    <location>
        <begin position="1"/>
        <end position="13"/>
    </location>
</feature>
<dbReference type="OMA" id="RNCAGRE"/>
<proteinExistence type="inferred from homology"/>
<dbReference type="PIRSF" id="PIRSF038017">
    <property type="entry name" value="GTP-binding_GEM"/>
    <property type="match status" value="1"/>
</dbReference>
<comment type="subunit">
    <text evidence="4">Interacts with Calmodulin.</text>
</comment>
<dbReference type="GO" id="GO:0005886">
    <property type="term" value="C:plasma membrane"/>
    <property type="evidence" value="ECO:0007669"/>
    <property type="project" value="TreeGrafter"/>
</dbReference>
<dbReference type="GO" id="GO:0005516">
    <property type="term" value="F:calmodulin binding"/>
    <property type="evidence" value="ECO:0007669"/>
    <property type="project" value="UniProtKB-UniRule"/>
</dbReference>
<dbReference type="SMART" id="SM00175">
    <property type="entry name" value="RAB"/>
    <property type="match status" value="1"/>
</dbReference>
<evidence type="ECO:0000256" key="4">
    <source>
        <dbReference type="PIRNR" id="PIRNR038017"/>
    </source>
</evidence>
<dbReference type="SMART" id="SM00173">
    <property type="entry name" value="RAS"/>
    <property type="match status" value="1"/>
</dbReference>
<evidence type="ECO:0000256" key="2">
    <source>
        <dbReference type="ARBA" id="ARBA00022553"/>
    </source>
</evidence>
<keyword evidence="2" id="KW-0597">Phosphoprotein</keyword>
<evidence type="ECO:0000313" key="6">
    <source>
        <dbReference type="Ensembl" id="ENSCVAP00000021126.1"/>
    </source>
</evidence>
<dbReference type="PANTHER" id="PTHR45775">
    <property type="entry name" value="RAD, GEM/KIR FAMILY MEMBER 2, ISOFORM C"/>
    <property type="match status" value="1"/>
</dbReference>
<dbReference type="CDD" id="cd04148">
    <property type="entry name" value="RGK"/>
    <property type="match status" value="1"/>
</dbReference>
<dbReference type="PANTHER" id="PTHR45775:SF2">
    <property type="entry name" value="GTP-BINDING PROTEIN REM 1"/>
    <property type="match status" value="1"/>
</dbReference>
<evidence type="ECO:0000313" key="7">
    <source>
        <dbReference type="Proteomes" id="UP000265020"/>
    </source>
</evidence>